<reference evidence="2 3" key="1">
    <citation type="journal article" date="2019" name="Nat. Ecol. Evol.">
        <title>Megaphylogeny resolves global patterns of mushroom evolution.</title>
        <authorList>
            <person name="Varga T."/>
            <person name="Krizsan K."/>
            <person name="Foldi C."/>
            <person name="Dima B."/>
            <person name="Sanchez-Garcia M."/>
            <person name="Sanchez-Ramirez S."/>
            <person name="Szollosi G.J."/>
            <person name="Szarkandi J.G."/>
            <person name="Papp V."/>
            <person name="Albert L."/>
            <person name="Andreopoulos W."/>
            <person name="Angelini C."/>
            <person name="Antonin V."/>
            <person name="Barry K.W."/>
            <person name="Bougher N.L."/>
            <person name="Buchanan P."/>
            <person name="Buyck B."/>
            <person name="Bense V."/>
            <person name="Catcheside P."/>
            <person name="Chovatia M."/>
            <person name="Cooper J."/>
            <person name="Damon W."/>
            <person name="Desjardin D."/>
            <person name="Finy P."/>
            <person name="Geml J."/>
            <person name="Haridas S."/>
            <person name="Hughes K."/>
            <person name="Justo A."/>
            <person name="Karasinski D."/>
            <person name="Kautmanova I."/>
            <person name="Kiss B."/>
            <person name="Kocsube S."/>
            <person name="Kotiranta H."/>
            <person name="LaButti K.M."/>
            <person name="Lechner B.E."/>
            <person name="Liimatainen K."/>
            <person name="Lipzen A."/>
            <person name="Lukacs Z."/>
            <person name="Mihaltcheva S."/>
            <person name="Morgado L.N."/>
            <person name="Niskanen T."/>
            <person name="Noordeloos M.E."/>
            <person name="Ohm R.A."/>
            <person name="Ortiz-Santana B."/>
            <person name="Ovrebo C."/>
            <person name="Racz N."/>
            <person name="Riley R."/>
            <person name="Savchenko A."/>
            <person name="Shiryaev A."/>
            <person name="Soop K."/>
            <person name="Spirin V."/>
            <person name="Szebenyi C."/>
            <person name="Tomsovsky M."/>
            <person name="Tulloss R.E."/>
            <person name="Uehling J."/>
            <person name="Grigoriev I.V."/>
            <person name="Vagvolgyi C."/>
            <person name="Papp T."/>
            <person name="Martin F.M."/>
            <person name="Miettinen O."/>
            <person name="Hibbett D.S."/>
            <person name="Nagy L.G."/>
        </authorList>
    </citation>
    <scope>NUCLEOTIDE SEQUENCE [LARGE SCALE GENOMIC DNA]</scope>
    <source>
        <strain evidence="2 3">CBS 309.79</strain>
    </source>
</reference>
<sequence>MLQEECQLDPDEKDVVDLKHSSTICSTSPPEPLSPPPPPIVPGSIASLEAQAECADLPPIPTSSRPRSSCFSRQQQQHRHTSDVLLEEPYIYDPGSGPRVRNARVFLDSYFALPVSSDDALCEEFGKDEVRDMLLSVLPEELALTLWYNKSRLTGRVCPTCRRLYRVGDALHDLTLGPQDKSDQPPLSKNNSPPAVLDQLRNEQDLSGLCSPICFIMASYSFPAAMKATWGRTADELDDDTWAMLNSPGSISGKPSDPSKAGEGDPFLGLIVRMTRLADLGLAQMLFPGEAMEQGDDQWEGEEEERGKSKREEVVDLSDEVD</sequence>
<organism evidence="2 3">
    <name type="scientific">Pterulicium gracile</name>
    <dbReference type="NCBI Taxonomy" id="1884261"/>
    <lineage>
        <taxon>Eukaryota</taxon>
        <taxon>Fungi</taxon>
        <taxon>Dikarya</taxon>
        <taxon>Basidiomycota</taxon>
        <taxon>Agaricomycotina</taxon>
        <taxon>Agaricomycetes</taxon>
        <taxon>Agaricomycetidae</taxon>
        <taxon>Agaricales</taxon>
        <taxon>Pleurotineae</taxon>
        <taxon>Pterulaceae</taxon>
        <taxon>Pterulicium</taxon>
    </lineage>
</organism>
<feature type="region of interest" description="Disordered" evidence="1">
    <location>
        <begin position="176"/>
        <end position="195"/>
    </location>
</feature>
<dbReference type="OrthoDB" id="3153997at2759"/>
<evidence type="ECO:0000313" key="3">
    <source>
        <dbReference type="Proteomes" id="UP000305067"/>
    </source>
</evidence>
<feature type="compositionally biased region" description="Acidic residues" evidence="1">
    <location>
        <begin position="293"/>
        <end position="304"/>
    </location>
</feature>
<accession>A0A5C3Q3I0</accession>
<evidence type="ECO:0000256" key="1">
    <source>
        <dbReference type="SAM" id="MobiDB-lite"/>
    </source>
</evidence>
<name>A0A5C3Q3I0_9AGAR</name>
<protein>
    <submittedName>
        <fullName evidence="2">Uncharacterized protein</fullName>
    </submittedName>
</protein>
<feature type="region of interest" description="Disordered" evidence="1">
    <location>
        <begin position="288"/>
        <end position="322"/>
    </location>
</feature>
<feature type="compositionally biased region" description="Basic and acidic residues" evidence="1">
    <location>
        <begin position="305"/>
        <end position="314"/>
    </location>
</feature>
<keyword evidence="3" id="KW-1185">Reference proteome</keyword>
<gene>
    <name evidence="2" type="ORF">BDV98DRAFT_517099</name>
</gene>
<dbReference type="Proteomes" id="UP000305067">
    <property type="component" value="Unassembled WGS sequence"/>
</dbReference>
<dbReference type="AlphaFoldDB" id="A0A5C3Q3I0"/>
<feature type="region of interest" description="Disordered" evidence="1">
    <location>
        <begin position="56"/>
        <end position="80"/>
    </location>
</feature>
<feature type="compositionally biased region" description="Acidic residues" evidence="1">
    <location>
        <begin position="1"/>
        <end position="12"/>
    </location>
</feature>
<proteinExistence type="predicted"/>
<feature type="compositionally biased region" description="Pro residues" evidence="1">
    <location>
        <begin position="29"/>
        <end position="41"/>
    </location>
</feature>
<evidence type="ECO:0000313" key="2">
    <source>
        <dbReference type="EMBL" id="TFK95717.1"/>
    </source>
</evidence>
<feature type="region of interest" description="Disordered" evidence="1">
    <location>
        <begin position="1"/>
        <end position="44"/>
    </location>
</feature>
<dbReference type="EMBL" id="ML178876">
    <property type="protein sequence ID" value="TFK95717.1"/>
    <property type="molecule type" value="Genomic_DNA"/>
</dbReference>
<dbReference type="STRING" id="1884261.A0A5C3Q3I0"/>